<dbReference type="Pfam" id="PF14690">
    <property type="entry name" value="Zn_ribbon_ISL3"/>
    <property type="match status" value="1"/>
</dbReference>
<evidence type="ECO:0000313" key="3">
    <source>
        <dbReference type="EMBL" id="MDD7974018.1"/>
    </source>
</evidence>
<dbReference type="Pfam" id="PF01610">
    <property type="entry name" value="DDE_Tnp_ISL3"/>
    <property type="match status" value="1"/>
</dbReference>
<dbReference type="InterPro" id="IPR047951">
    <property type="entry name" value="Transpos_ISL3"/>
</dbReference>
<organism evidence="3 4">
    <name type="scientific">Roseinatronobacter alkalisoli</name>
    <dbReference type="NCBI Taxonomy" id="3028235"/>
    <lineage>
        <taxon>Bacteria</taxon>
        <taxon>Pseudomonadati</taxon>
        <taxon>Pseudomonadota</taxon>
        <taxon>Alphaproteobacteria</taxon>
        <taxon>Rhodobacterales</taxon>
        <taxon>Paracoccaceae</taxon>
        <taxon>Roseinatronobacter</taxon>
    </lineage>
</organism>
<proteinExistence type="predicted"/>
<dbReference type="InterPro" id="IPR002560">
    <property type="entry name" value="Transposase_DDE"/>
</dbReference>
<evidence type="ECO:0000313" key="4">
    <source>
        <dbReference type="Proteomes" id="UP001431784"/>
    </source>
</evidence>
<evidence type="ECO:0000259" key="1">
    <source>
        <dbReference type="Pfam" id="PF01610"/>
    </source>
</evidence>
<comment type="caution">
    <text evidence="3">The sequence shown here is derived from an EMBL/GenBank/DDBJ whole genome shotgun (WGS) entry which is preliminary data.</text>
</comment>
<dbReference type="InterPro" id="IPR029261">
    <property type="entry name" value="Transposase_Znf"/>
</dbReference>
<protein>
    <submittedName>
        <fullName evidence="3">ISL3 family transposase</fullName>
    </submittedName>
</protein>
<sequence>MVSGSLTPNGICPDCGLHSRRRHGWRRRRLQDYPAHGEEVTVDLAICRWRCQAHACPRRTFSDQIASIARPFARRTSRVGEIVSHLGHAAGGRPAERLLHRLGLRISDDTVLRQLKKRAQGTAEPPTVIGIDDWSWRKSQTYGTIIVDLERRVVIDILEDRDVVTCTNWLKRHPEVEVISRDRCGLYAQAARQGAPQAKQVADRFHIVQNLRQAIEEQMNLHGRATGRALLFDADNVTAAGSLLKSRLAHRTSRE</sequence>
<feature type="domain" description="Transposase IS204/IS1001/IS1096/IS1165 DDE" evidence="1">
    <location>
        <begin position="129"/>
        <end position="218"/>
    </location>
</feature>
<feature type="domain" description="Transposase IS204/IS1001/IS1096/IS1165 zinc-finger" evidence="2">
    <location>
        <begin position="10"/>
        <end position="54"/>
    </location>
</feature>
<dbReference type="Proteomes" id="UP001431784">
    <property type="component" value="Unassembled WGS sequence"/>
</dbReference>
<dbReference type="PANTHER" id="PTHR33498:SF1">
    <property type="entry name" value="TRANSPOSASE FOR INSERTION SEQUENCE ELEMENT IS1557"/>
    <property type="match status" value="1"/>
</dbReference>
<dbReference type="PANTHER" id="PTHR33498">
    <property type="entry name" value="TRANSPOSASE FOR INSERTION SEQUENCE ELEMENT IS1557"/>
    <property type="match status" value="1"/>
</dbReference>
<dbReference type="NCBIfam" id="NF033550">
    <property type="entry name" value="transpos_ISL3"/>
    <property type="match status" value="1"/>
</dbReference>
<keyword evidence="4" id="KW-1185">Reference proteome</keyword>
<gene>
    <name evidence="3" type="ORF">PUT78_23685</name>
</gene>
<feature type="non-terminal residue" evidence="3">
    <location>
        <position position="255"/>
    </location>
</feature>
<name>A0ABT5TFW5_9RHOB</name>
<reference evidence="3" key="1">
    <citation type="submission" date="2023-02" db="EMBL/GenBank/DDBJ databases">
        <title>Description of Roseinatronobacter alkalisoli sp. nov., an alkaliphilic bacerium isolated from soda soil.</title>
        <authorList>
            <person name="Wei W."/>
        </authorList>
    </citation>
    <scope>NUCLEOTIDE SEQUENCE</scope>
    <source>
        <strain evidence="3">HJB301</strain>
    </source>
</reference>
<accession>A0ABT5TFW5</accession>
<dbReference type="EMBL" id="JAQZSM010000126">
    <property type="protein sequence ID" value="MDD7974018.1"/>
    <property type="molecule type" value="Genomic_DNA"/>
</dbReference>
<evidence type="ECO:0000259" key="2">
    <source>
        <dbReference type="Pfam" id="PF14690"/>
    </source>
</evidence>